<dbReference type="EMBL" id="SUMG01000008">
    <property type="protein sequence ID" value="NBG88543.1"/>
    <property type="molecule type" value="Genomic_DNA"/>
</dbReference>
<reference evidence="2 3" key="1">
    <citation type="submission" date="2019-04" db="EMBL/GenBank/DDBJ databases">
        <title>Isachenkonia alkalipeptolytica gen. nov. sp. nov. a new anaerobic, alkiliphilic organothrophic bacterium capable to reduce synthesized ferrihydrite isolated from a soda lake.</title>
        <authorList>
            <person name="Toshchakov S.V."/>
            <person name="Zavarzina D.G."/>
            <person name="Zhilina T.N."/>
            <person name="Kostrikina N.A."/>
            <person name="Kublanov I.V."/>
        </authorList>
    </citation>
    <scope>NUCLEOTIDE SEQUENCE [LARGE SCALE GENOMIC DNA]</scope>
    <source>
        <strain evidence="2 3">Z-1701</strain>
    </source>
</reference>
<protein>
    <recommendedName>
        <fullName evidence="1">Phospholipase C/D domain-containing protein</fullName>
    </recommendedName>
</protein>
<comment type="caution">
    <text evidence="2">The sequence shown here is derived from an EMBL/GenBank/DDBJ whole genome shotgun (WGS) entry which is preliminary data.</text>
</comment>
<evidence type="ECO:0000259" key="1">
    <source>
        <dbReference type="Pfam" id="PF00882"/>
    </source>
</evidence>
<dbReference type="Proteomes" id="UP000449710">
    <property type="component" value="Unassembled WGS sequence"/>
</dbReference>
<evidence type="ECO:0000313" key="3">
    <source>
        <dbReference type="Proteomes" id="UP000449710"/>
    </source>
</evidence>
<gene>
    <name evidence="2" type="ORF">ISALK_08515</name>
</gene>
<dbReference type="AlphaFoldDB" id="A0AA44BE46"/>
<accession>A0AA44BE46</accession>
<dbReference type="Pfam" id="PF00882">
    <property type="entry name" value="Zn_dep_PLPC"/>
    <property type="match status" value="1"/>
</dbReference>
<organism evidence="2 3">
    <name type="scientific">Isachenkonia alkalipeptolytica</name>
    <dbReference type="NCBI Taxonomy" id="2565777"/>
    <lineage>
        <taxon>Bacteria</taxon>
        <taxon>Bacillati</taxon>
        <taxon>Bacillota</taxon>
        <taxon>Clostridia</taxon>
        <taxon>Eubacteriales</taxon>
        <taxon>Clostridiaceae</taxon>
        <taxon>Isachenkonia</taxon>
    </lineage>
</organism>
<evidence type="ECO:0000313" key="2">
    <source>
        <dbReference type="EMBL" id="NBG88543.1"/>
    </source>
</evidence>
<dbReference type="InterPro" id="IPR029002">
    <property type="entry name" value="PLPC/GPLD1"/>
</dbReference>
<sequence length="208" mass="24328">MLLPQTHMIIANHIYDHTEKTLGIRLNKSSLQYGSIKPDIAPNLLKLHHFKPQSLRLICEEIKELTEHTYADDHNYIKFISRQIGIINHFVSDFFCVPHNDRTTYKNNFMEHMAYENTLHKRFKTFDKKIPTPVVSLDFLNLSIDDIEELIEGYHREYSKKVESMSNDIEYSIHVSSLVSVLIMTNMVHKSSIQTSWKSTPRLIPKTA</sequence>
<feature type="domain" description="Phospholipase C/D" evidence="1">
    <location>
        <begin position="6"/>
        <end position="164"/>
    </location>
</feature>
<name>A0AA44BE46_9CLOT</name>
<keyword evidence="3" id="KW-1185">Reference proteome</keyword>
<proteinExistence type="predicted"/>